<proteinExistence type="predicted"/>
<comment type="caution">
    <text evidence="1">The sequence shown here is derived from an EMBL/GenBank/DDBJ whole genome shotgun (WGS) entry which is preliminary data.</text>
</comment>
<dbReference type="AlphaFoldDB" id="A0A9W9VHL3"/>
<sequence>MAVFSHVFLWNTATLTEGDITALMEIIMVSKGTIRQPKEKQIKWRILECEASAGNEAIRLKFKT</sequence>
<dbReference type="RefSeq" id="XP_056557336.1">
    <property type="nucleotide sequence ID" value="XM_056695124.1"/>
</dbReference>
<dbReference type="EMBL" id="JAPZBS010000002">
    <property type="protein sequence ID" value="KAJ5379765.1"/>
    <property type="molecule type" value="Genomic_DNA"/>
</dbReference>
<evidence type="ECO:0000313" key="2">
    <source>
        <dbReference type="Proteomes" id="UP001147782"/>
    </source>
</evidence>
<gene>
    <name evidence="1" type="ORF">N7496_002193</name>
</gene>
<accession>A0A9W9VHL3</accession>
<dbReference type="Proteomes" id="UP001147782">
    <property type="component" value="Unassembled WGS sequence"/>
</dbReference>
<organism evidence="1 2">
    <name type="scientific">Penicillium cataractarum</name>
    <dbReference type="NCBI Taxonomy" id="2100454"/>
    <lineage>
        <taxon>Eukaryota</taxon>
        <taxon>Fungi</taxon>
        <taxon>Dikarya</taxon>
        <taxon>Ascomycota</taxon>
        <taxon>Pezizomycotina</taxon>
        <taxon>Eurotiomycetes</taxon>
        <taxon>Eurotiomycetidae</taxon>
        <taxon>Eurotiales</taxon>
        <taxon>Aspergillaceae</taxon>
        <taxon>Penicillium</taxon>
    </lineage>
</organism>
<keyword evidence="2" id="KW-1185">Reference proteome</keyword>
<reference evidence="1" key="1">
    <citation type="submission" date="2022-11" db="EMBL/GenBank/DDBJ databases">
        <authorList>
            <person name="Petersen C."/>
        </authorList>
    </citation>
    <scope>NUCLEOTIDE SEQUENCE</scope>
    <source>
        <strain evidence="1">IBT 29864</strain>
    </source>
</reference>
<evidence type="ECO:0000313" key="1">
    <source>
        <dbReference type="EMBL" id="KAJ5379765.1"/>
    </source>
</evidence>
<reference evidence="1" key="2">
    <citation type="journal article" date="2023" name="IMA Fungus">
        <title>Comparative genomic study of the Penicillium genus elucidates a diverse pangenome and 15 lateral gene transfer events.</title>
        <authorList>
            <person name="Petersen C."/>
            <person name="Sorensen T."/>
            <person name="Nielsen M.R."/>
            <person name="Sondergaard T.E."/>
            <person name="Sorensen J.L."/>
            <person name="Fitzpatrick D.A."/>
            <person name="Frisvad J.C."/>
            <person name="Nielsen K.L."/>
        </authorList>
    </citation>
    <scope>NUCLEOTIDE SEQUENCE</scope>
    <source>
        <strain evidence="1">IBT 29864</strain>
    </source>
</reference>
<name>A0A9W9VHL3_9EURO</name>
<protein>
    <submittedName>
        <fullName evidence="1">Uncharacterized protein</fullName>
    </submittedName>
</protein>
<dbReference type="GeneID" id="81434301"/>